<evidence type="ECO:0000256" key="1">
    <source>
        <dbReference type="SAM" id="Phobius"/>
    </source>
</evidence>
<protein>
    <submittedName>
        <fullName evidence="2">Uncharacterized protein</fullName>
    </submittedName>
</protein>
<accession>A0A3M7QSB8</accession>
<keyword evidence="1" id="KW-0812">Transmembrane</keyword>
<proteinExistence type="predicted"/>
<keyword evidence="1" id="KW-0472">Membrane</keyword>
<dbReference type="Proteomes" id="UP000276133">
    <property type="component" value="Unassembled WGS sequence"/>
</dbReference>
<sequence>MDLNWKGKIEQRCPTKQQHLLELVGSQCSWCRRHVEFFMIITKNGSLIPSVFLGSAGQVMYVVLTFVPTISNTSD</sequence>
<evidence type="ECO:0000313" key="2">
    <source>
        <dbReference type="EMBL" id="RNA14286.1"/>
    </source>
</evidence>
<dbReference type="AlphaFoldDB" id="A0A3M7QSB8"/>
<name>A0A3M7QSB8_BRAPC</name>
<dbReference type="EMBL" id="REGN01005218">
    <property type="protein sequence ID" value="RNA14286.1"/>
    <property type="molecule type" value="Genomic_DNA"/>
</dbReference>
<reference evidence="2 3" key="1">
    <citation type="journal article" date="2018" name="Sci. Rep.">
        <title>Genomic signatures of local adaptation to the degree of environmental predictability in rotifers.</title>
        <authorList>
            <person name="Franch-Gras L."/>
            <person name="Hahn C."/>
            <person name="Garcia-Roger E.M."/>
            <person name="Carmona M.J."/>
            <person name="Serra M."/>
            <person name="Gomez A."/>
        </authorList>
    </citation>
    <scope>NUCLEOTIDE SEQUENCE [LARGE SCALE GENOMIC DNA]</scope>
    <source>
        <strain evidence="2">HYR1</strain>
    </source>
</reference>
<gene>
    <name evidence="2" type="ORF">BpHYR1_036891</name>
</gene>
<evidence type="ECO:0000313" key="3">
    <source>
        <dbReference type="Proteomes" id="UP000276133"/>
    </source>
</evidence>
<feature type="transmembrane region" description="Helical" evidence="1">
    <location>
        <begin position="47"/>
        <end position="70"/>
    </location>
</feature>
<keyword evidence="1" id="KW-1133">Transmembrane helix</keyword>
<organism evidence="2 3">
    <name type="scientific">Brachionus plicatilis</name>
    <name type="common">Marine rotifer</name>
    <name type="synonym">Brachionus muelleri</name>
    <dbReference type="NCBI Taxonomy" id="10195"/>
    <lineage>
        <taxon>Eukaryota</taxon>
        <taxon>Metazoa</taxon>
        <taxon>Spiralia</taxon>
        <taxon>Gnathifera</taxon>
        <taxon>Rotifera</taxon>
        <taxon>Eurotatoria</taxon>
        <taxon>Monogononta</taxon>
        <taxon>Pseudotrocha</taxon>
        <taxon>Ploima</taxon>
        <taxon>Brachionidae</taxon>
        <taxon>Brachionus</taxon>
    </lineage>
</organism>
<keyword evidence="3" id="KW-1185">Reference proteome</keyword>
<comment type="caution">
    <text evidence="2">The sequence shown here is derived from an EMBL/GenBank/DDBJ whole genome shotgun (WGS) entry which is preliminary data.</text>
</comment>